<organism evidence="2 3">
    <name type="scientific">Spiroplasma litorale</name>
    <dbReference type="NCBI Taxonomy" id="216942"/>
    <lineage>
        <taxon>Bacteria</taxon>
        <taxon>Bacillati</taxon>
        <taxon>Mycoplasmatota</taxon>
        <taxon>Mollicutes</taxon>
        <taxon>Entomoplasmatales</taxon>
        <taxon>Spiroplasmataceae</taxon>
        <taxon>Spiroplasma</taxon>
    </lineage>
</organism>
<feature type="transmembrane region" description="Helical" evidence="1">
    <location>
        <begin position="429"/>
        <end position="451"/>
    </location>
</feature>
<feature type="transmembrane region" description="Helical" evidence="1">
    <location>
        <begin position="339"/>
        <end position="362"/>
    </location>
</feature>
<dbReference type="Proteomes" id="UP000067476">
    <property type="component" value="Chromosome"/>
</dbReference>
<feature type="transmembrane region" description="Helical" evidence="1">
    <location>
        <begin position="374"/>
        <end position="392"/>
    </location>
</feature>
<feature type="transmembrane region" description="Helical" evidence="1">
    <location>
        <begin position="283"/>
        <end position="303"/>
    </location>
</feature>
<dbReference type="InterPro" id="IPR036259">
    <property type="entry name" value="MFS_trans_sf"/>
</dbReference>
<dbReference type="STRING" id="216942.SLITO_v1c08530"/>
<feature type="transmembrane region" description="Helical" evidence="1">
    <location>
        <begin position="126"/>
        <end position="149"/>
    </location>
</feature>
<dbReference type="PATRIC" id="fig|216942.3.peg.868"/>
<proteinExistence type="predicted"/>
<feature type="transmembrane region" description="Helical" evidence="1">
    <location>
        <begin position="6"/>
        <end position="26"/>
    </location>
</feature>
<dbReference type="EMBL" id="CP012357">
    <property type="protein sequence ID" value="AKX34468.1"/>
    <property type="molecule type" value="Genomic_DNA"/>
</dbReference>
<sequence length="503" mass="58566">MNNWDLLIMLPILFAMCFFTLLFIVFKEKVKKNQIIFLVNTALLWVILGYLSNQNSNNIPSTLLIDKAEYFSIVILGTSLFLVFLKPLATFITGIIRNRFIWIKITYVLVFILLVIDFFTKNYINSYLFVFTTLLLSICLASSTIFFLYCNEQYYYRIYVLPVVWIIFSFIGFGTAFGTYLNELKVLFTNYYYQNTIIVLCIILIIYLFSYSFFIQENKNLAGVFDKEIIDSIPKKNNFNFFLIYLIVFLVSITSSLNNSLIVKMFIGLNLRDYGIDYNNVISLLRTFNFLYTIPSILISYFIYKFALKYFGQKYLIFACLFLIFGAYTILAFTTNPFIYISVNVFTGILFNQIVFSLFSLCIMWNYRSPKNPVTGFFGSAMFGAKFIVSSIEKIIANLKKGVFHNVGLLSDLENIKNVNSDSLKEFDIATTLMMSFSCMIILICILVFYFKNNSFFADYINYNNATRNIKNLLKKRIMEKAKTKIDFSGKEKEVKSSENIEK</sequence>
<gene>
    <name evidence="2" type="ORF">SLITO_v1c08530</name>
</gene>
<keyword evidence="1" id="KW-0472">Membrane</keyword>
<name>A0A0K1W2R7_9MOLU</name>
<feature type="transmembrane region" description="Helical" evidence="1">
    <location>
        <begin position="192"/>
        <end position="214"/>
    </location>
</feature>
<evidence type="ECO:0008006" key="4">
    <source>
        <dbReference type="Google" id="ProtNLM"/>
    </source>
</evidence>
<feature type="transmembrane region" description="Helical" evidence="1">
    <location>
        <begin position="35"/>
        <end position="51"/>
    </location>
</feature>
<keyword evidence="3" id="KW-1185">Reference proteome</keyword>
<accession>A0A0K1W2R7</accession>
<dbReference type="SUPFAM" id="SSF103473">
    <property type="entry name" value="MFS general substrate transporter"/>
    <property type="match status" value="1"/>
</dbReference>
<feature type="transmembrane region" description="Helical" evidence="1">
    <location>
        <begin position="315"/>
        <end position="333"/>
    </location>
</feature>
<feature type="transmembrane region" description="Helical" evidence="1">
    <location>
        <begin position="156"/>
        <end position="180"/>
    </location>
</feature>
<protein>
    <recommendedName>
        <fullName evidence="4">MFS transporter</fullName>
    </recommendedName>
</protein>
<reference evidence="2 3" key="1">
    <citation type="journal article" date="2015" name="Genome Announc.">
        <title>Complete Genome Sequence of Spiroplasma litorale TN-1T (DSM 21781), a Bacterium Isolated from a Green-Eyed Horsefly (Tabanus nigrovittatus).</title>
        <authorList>
            <person name="Lo W.S."/>
            <person name="Lai Y.C."/>
            <person name="Lien Y.W."/>
            <person name="Wang T.H."/>
            <person name="Kuo C.H."/>
        </authorList>
    </citation>
    <scope>NUCLEOTIDE SEQUENCE [LARGE SCALE GENOMIC DNA]</scope>
    <source>
        <strain evidence="2 3">TN-1</strain>
    </source>
</reference>
<dbReference type="InterPro" id="IPR050046">
    <property type="entry name" value="MSF_cation_mollicutes"/>
</dbReference>
<evidence type="ECO:0000313" key="3">
    <source>
        <dbReference type="Proteomes" id="UP000067476"/>
    </source>
</evidence>
<feature type="transmembrane region" description="Helical" evidence="1">
    <location>
        <begin position="101"/>
        <end position="120"/>
    </location>
</feature>
<feature type="transmembrane region" description="Helical" evidence="1">
    <location>
        <begin position="242"/>
        <end position="263"/>
    </location>
</feature>
<evidence type="ECO:0000256" key="1">
    <source>
        <dbReference type="SAM" id="Phobius"/>
    </source>
</evidence>
<keyword evidence="1" id="KW-1133">Transmembrane helix</keyword>
<dbReference type="AlphaFoldDB" id="A0A0K1W2R7"/>
<dbReference type="KEGG" id="sll:SLITO_v1c08530"/>
<keyword evidence="1" id="KW-0812">Transmembrane</keyword>
<feature type="transmembrane region" description="Helical" evidence="1">
    <location>
        <begin position="71"/>
        <end position="89"/>
    </location>
</feature>
<dbReference type="NCBIfam" id="NF043061">
    <property type="entry name" value="MMSYN1_0325"/>
    <property type="match status" value="1"/>
</dbReference>
<evidence type="ECO:0000313" key="2">
    <source>
        <dbReference type="EMBL" id="AKX34468.1"/>
    </source>
</evidence>